<dbReference type="GO" id="GO:0016887">
    <property type="term" value="F:ATP hydrolysis activity"/>
    <property type="evidence" value="ECO:0007669"/>
    <property type="project" value="InterPro"/>
</dbReference>
<evidence type="ECO:0000259" key="2">
    <source>
        <dbReference type="Pfam" id="PF13304"/>
    </source>
</evidence>
<dbReference type="GO" id="GO:0005524">
    <property type="term" value="F:ATP binding"/>
    <property type="evidence" value="ECO:0007669"/>
    <property type="project" value="InterPro"/>
</dbReference>
<accession>A0A848N107</accession>
<evidence type="ECO:0000313" key="4">
    <source>
        <dbReference type="Proteomes" id="UP000548067"/>
    </source>
</evidence>
<dbReference type="Gene3D" id="3.40.50.300">
    <property type="entry name" value="P-loop containing nucleotide triphosphate hydrolases"/>
    <property type="match status" value="1"/>
</dbReference>
<dbReference type="PANTHER" id="PTHR43581:SF2">
    <property type="entry name" value="EXCINUCLEASE ATPASE SUBUNIT"/>
    <property type="match status" value="1"/>
</dbReference>
<dbReference type="PANTHER" id="PTHR43581">
    <property type="entry name" value="ATP/GTP PHOSPHATASE"/>
    <property type="match status" value="1"/>
</dbReference>
<dbReference type="InterPro" id="IPR051396">
    <property type="entry name" value="Bact_Antivir_Def_Nuclease"/>
</dbReference>
<gene>
    <name evidence="3" type="ORF">HIO71_10970</name>
</gene>
<evidence type="ECO:0000313" key="3">
    <source>
        <dbReference type="EMBL" id="NMR34727.1"/>
    </source>
</evidence>
<feature type="domain" description="ATPase AAA-type core" evidence="2">
    <location>
        <begin position="362"/>
        <end position="487"/>
    </location>
</feature>
<dbReference type="RefSeq" id="WP_169321494.1">
    <property type="nucleotide sequence ID" value="NZ_JABCJF010000005.1"/>
</dbReference>
<protein>
    <submittedName>
        <fullName evidence="3">AAA family ATPase</fullName>
    </submittedName>
</protein>
<dbReference type="EMBL" id="JABCJF010000005">
    <property type="protein sequence ID" value="NMR34727.1"/>
    <property type="molecule type" value="Genomic_DNA"/>
</dbReference>
<dbReference type="AlphaFoldDB" id="A0A848N107"/>
<reference evidence="3 4" key="1">
    <citation type="submission" date="2020-04" db="EMBL/GenBank/DDBJ databases">
        <title>Genome analysis and antimicrobial resistance characteristics of Chryseobacterium aquaticum isolated from farmed salmonids.</title>
        <authorList>
            <person name="Saticioglu I.B."/>
            <person name="Duman M."/>
            <person name="Altun S."/>
        </authorList>
    </citation>
    <scope>NUCLEOTIDE SEQUENCE [LARGE SCALE GENOMIC DNA]</scope>
    <source>
        <strain evidence="3 4">C-174</strain>
    </source>
</reference>
<dbReference type="SUPFAM" id="SSF52540">
    <property type="entry name" value="P-loop containing nucleoside triphosphate hydrolases"/>
    <property type="match status" value="1"/>
</dbReference>
<proteinExistence type="predicted"/>
<comment type="caution">
    <text evidence="3">The sequence shown here is derived from an EMBL/GenBank/DDBJ whole genome shotgun (WGS) entry which is preliminary data.</text>
</comment>
<evidence type="ECO:0000256" key="1">
    <source>
        <dbReference type="SAM" id="Coils"/>
    </source>
</evidence>
<feature type="coiled-coil region" evidence="1">
    <location>
        <begin position="361"/>
        <end position="388"/>
    </location>
</feature>
<keyword evidence="1" id="KW-0175">Coiled coil</keyword>
<organism evidence="3 4">
    <name type="scientific">Chryseobacterium aquaticum</name>
    <dbReference type="NCBI Taxonomy" id="452084"/>
    <lineage>
        <taxon>Bacteria</taxon>
        <taxon>Pseudomonadati</taxon>
        <taxon>Bacteroidota</taxon>
        <taxon>Flavobacteriia</taxon>
        <taxon>Flavobacteriales</taxon>
        <taxon>Weeksellaceae</taxon>
        <taxon>Chryseobacterium group</taxon>
        <taxon>Chryseobacterium</taxon>
    </lineage>
</organism>
<name>A0A848N107_9FLAO</name>
<sequence>MINVDFKKLKTSWTKYDIVLVMDAISSVEKIEAYKAKEIVIDESILRSFLGIKTLKDTIPSHWIEIQKYPLEKKLFALLSVLFTHGDIVEMFAQEYANERMGGLFITGSGKMYTNIRSALVESGAALSNYRREIEVPYDFSLIYKNGEVGKLFKQVIKERINRVSKLNNLSDDDFYRICYSNQFDKAISLSPQDFKKWLEGNPIALSDDESLYIKSAQISNFYSVRQISLMFDDSKEIYFLGENGDGKSLILMSLYLTFRTNFIRRVNNIEKIARIFDILKENRNFSPLGIDNAGKQYGIGNEAFLKNVFGYGTHRGRIDTDDAEEFGFMSLFDTEQKLINPVTWLSQQKALELEKSSSSRDQANDENSLLELSVDSLEKMLNDLLEREVIVKVEVDRVEFTEKGASPISFHQLSEGYKSVIIFVCDLIFRLSQSADAGLSINDLRGVVFVDEIDLHLHPKWQRVLIGKLRNVFPGIQFIFTTHSPTMIQGASEDAIIYRVYRDTENGITKVSDPYYRKNLDHLMINTVLTSPLFGLSNSRMNEDDDFADTSETYLLYRINKKLEEELQRQKAEGKEFIKDEEIDSIIDEILKKEIGKND</sequence>
<dbReference type="Proteomes" id="UP000548067">
    <property type="component" value="Unassembled WGS sequence"/>
</dbReference>
<dbReference type="InterPro" id="IPR003959">
    <property type="entry name" value="ATPase_AAA_core"/>
</dbReference>
<dbReference type="InterPro" id="IPR027417">
    <property type="entry name" value="P-loop_NTPase"/>
</dbReference>
<dbReference type="Pfam" id="PF13304">
    <property type="entry name" value="AAA_21"/>
    <property type="match status" value="1"/>
</dbReference>